<dbReference type="PANTHER" id="PTHR43514">
    <property type="entry name" value="ABC TRANSPORTER I FAMILY MEMBER 10"/>
    <property type="match status" value="1"/>
</dbReference>
<dbReference type="GO" id="GO:0005524">
    <property type="term" value="F:ATP binding"/>
    <property type="evidence" value="ECO:0007669"/>
    <property type="project" value="UniProtKB-KW"/>
</dbReference>
<evidence type="ECO:0000313" key="13">
    <source>
        <dbReference type="Proteomes" id="UP000199093"/>
    </source>
</evidence>
<feature type="domain" description="ABC transporter" evidence="10">
    <location>
        <begin position="5"/>
        <end position="233"/>
    </location>
</feature>
<keyword evidence="13" id="KW-1185">Reference proteome</keyword>
<dbReference type="SUPFAM" id="SSF50331">
    <property type="entry name" value="MOP-like"/>
    <property type="match status" value="1"/>
</dbReference>
<evidence type="ECO:0000256" key="5">
    <source>
        <dbReference type="ARBA" id="ARBA00022741"/>
    </source>
</evidence>
<evidence type="ECO:0000256" key="4">
    <source>
        <dbReference type="ARBA" id="ARBA00022519"/>
    </source>
</evidence>
<dbReference type="InterPro" id="IPR017871">
    <property type="entry name" value="ABC_transporter-like_CS"/>
</dbReference>
<protein>
    <submittedName>
        <fullName evidence="12">Molybdate transport system ATP-binding protein</fullName>
    </submittedName>
</protein>
<dbReference type="InterPro" id="IPR005116">
    <property type="entry name" value="Transp-assoc_OB_typ1"/>
</dbReference>
<dbReference type="PROSITE" id="PS51866">
    <property type="entry name" value="MOP"/>
    <property type="match status" value="1"/>
</dbReference>
<evidence type="ECO:0000256" key="9">
    <source>
        <dbReference type="PROSITE-ProRule" id="PRU01213"/>
    </source>
</evidence>
<dbReference type="GO" id="GO:0015098">
    <property type="term" value="F:molybdate ion transmembrane transporter activity"/>
    <property type="evidence" value="ECO:0007669"/>
    <property type="project" value="InterPro"/>
</dbReference>
<dbReference type="GO" id="GO:0016020">
    <property type="term" value="C:membrane"/>
    <property type="evidence" value="ECO:0007669"/>
    <property type="project" value="InterPro"/>
</dbReference>
<dbReference type="InterPro" id="IPR008995">
    <property type="entry name" value="Mo/tungstate-bd_C_term_dom"/>
</dbReference>
<dbReference type="InterPro" id="IPR003439">
    <property type="entry name" value="ABC_transporter-like_ATP-bd"/>
</dbReference>
<dbReference type="Pfam" id="PF03459">
    <property type="entry name" value="TOBE"/>
    <property type="match status" value="1"/>
</dbReference>
<gene>
    <name evidence="12" type="ORF">SAMN04487993_1001349</name>
</gene>
<keyword evidence="2" id="KW-1003">Cell membrane</keyword>
<feature type="domain" description="Mop" evidence="11">
    <location>
        <begin position="291"/>
        <end position="357"/>
    </location>
</feature>
<dbReference type="InterPro" id="IPR027417">
    <property type="entry name" value="P-loop_NTPase"/>
</dbReference>
<keyword evidence="8" id="KW-0472">Membrane</keyword>
<evidence type="ECO:0000256" key="2">
    <source>
        <dbReference type="ARBA" id="ARBA00022475"/>
    </source>
</evidence>
<evidence type="ECO:0000313" key="12">
    <source>
        <dbReference type="EMBL" id="SDI16300.1"/>
    </source>
</evidence>
<keyword evidence="5" id="KW-0547">Nucleotide-binding</keyword>
<name>A0A1G8ICM0_9RHOB</name>
<keyword evidence="6 12" id="KW-0067">ATP-binding</keyword>
<dbReference type="AlphaFoldDB" id="A0A1G8ICM0"/>
<dbReference type="Gene3D" id="3.40.50.300">
    <property type="entry name" value="P-loop containing nucleotide triphosphate hydrolases"/>
    <property type="match status" value="1"/>
</dbReference>
<evidence type="ECO:0000256" key="8">
    <source>
        <dbReference type="ARBA" id="ARBA00023136"/>
    </source>
</evidence>
<organism evidence="12 13">
    <name type="scientific">Salipiger marinus</name>
    <dbReference type="NCBI Taxonomy" id="555512"/>
    <lineage>
        <taxon>Bacteria</taxon>
        <taxon>Pseudomonadati</taxon>
        <taxon>Pseudomonadota</taxon>
        <taxon>Alphaproteobacteria</taxon>
        <taxon>Rhodobacterales</taxon>
        <taxon>Roseobacteraceae</taxon>
        <taxon>Salipiger</taxon>
    </lineage>
</organism>
<dbReference type="SUPFAM" id="SSF52540">
    <property type="entry name" value="P-loop containing nucleoside triphosphate hydrolases"/>
    <property type="match status" value="1"/>
</dbReference>
<dbReference type="InterPro" id="IPR011868">
    <property type="entry name" value="ModC_ABC_ATP-bd"/>
</dbReference>
<dbReference type="PROSITE" id="PS00211">
    <property type="entry name" value="ABC_TRANSPORTER_1"/>
    <property type="match status" value="1"/>
</dbReference>
<evidence type="ECO:0000256" key="6">
    <source>
        <dbReference type="ARBA" id="ARBA00022840"/>
    </source>
</evidence>
<dbReference type="Pfam" id="PF00005">
    <property type="entry name" value="ABC_tran"/>
    <property type="match status" value="1"/>
</dbReference>
<dbReference type="InterPro" id="IPR004606">
    <property type="entry name" value="Mop_domain"/>
</dbReference>
<dbReference type="PROSITE" id="PS50893">
    <property type="entry name" value="ABC_TRANSPORTER_2"/>
    <property type="match status" value="1"/>
</dbReference>
<dbReference type="NCBIfam" id="TIGR02142">
    <property type="entry name" value="modC_ABC"/>
    <property type="match status" value="1"/>
</dbReference>
<dbReference type="SMART" id="SM00382">
    <property type="entry name" value="AAA"/>
    <property type="match status" value="1"/>
</dbReference>
<dbReference type="GO" id="GO:0140359">
    <property type="term" value="F:ABC-type transporter activity"/>
    <property type="evidence" value="ECO:0007669"/>
    <property type="project" value="InterPro"/>
</dbReference>
<accession>A0A1G8ICM0</accession>
<evidence type="ECO:0000256" key="3">
    <source>
        <dbReference type="ARBA" id="ARBA00022505"/>
    </source>
</evidence>
<dbReference type="InterPro" id="IPR050334">
    <property type="entry name" value="Molybdenum_import_ModC"/>
</dbReference>
<dbReference type="EMBL" id="FNEJ01000001">
    <property type="protein sequence ID" value="SDI16300.1"/>
    <property type="molecule type" value="Genomic_DNA"/>
</dbReference>
<evidence type="ECO:0000259" key="10">
    <source>
        <dbReference type="PROSITE" id="PS50893"/>
    </source>
</evidence>
<evidence type="ECO:0000256" key="1">
    <source>
        <dbReference type="ARBA" id="ARBA00022448"/>
    </source>
</evidence>
<dbReference type="Proteomes" id="UP000199093">
    <property type="component" value="Unassembled WGS sequence"/>
</dbReference>
<keyword evidence="3 9" id="KW-0500">Molybdenum</keyword>
<keyword evidence="4" id="KW-0997">Cell inner membrane</keyword>
<dbReference type="PANTHER" id="PTHR43514:SF4">
    <property type="entry name" value="ABC TRANSPORTER I FAMILY MEMBER 10"/>
    <property type="match status" value="1"/>
</dbReference>
<dbReference type="GO" id="GO:0016887">
    <property type="term" value="F:ATP hydrolysis activity"/>
    <property type="evidence" value="ECO:0007669"/>
    <property type="project" value="InterPro"/>
</dbReference>
<proteinExistence type="predicted"/>
<reference evidence="12 13" key="1">
    <citation type="submission" date="2016-10" db="EMBL/GenBank/DDBJ databases">
        <authorList>
            <person name="de Groot N.N."/>
        </authorList>
    </citation>
    <scope>NUCLEOTIDE SEQUENCE [LARGE SCALE GENOMIC DNA]</scope>
    <source>
        <strain evidence="12 13">DSM 26424</strain>
    </source>
</reference>
<evidence type="ECO:0000259" key="11">
    <source>
        <dbReference type="PROSITE" id="PS51866"/>
    </source>
</evidence>
<dbReference type="OrthoDB" id="9802264at2"/>
<keyword evidence="1" id="KW-0813">Transport</keyword>
<sequence>MTLSVHVKHSFPAFTLDASFEAPPGITVLFGRSGSGKTTLVNAVAGLLRPEQGRVAVNGWELFDTGARRWLPPHKRRLGYIFQEGRLFPHLNVRQNLMYGRWFAPRDAPRAEFGRVVDLLGIGALLDRRPGALSGGEKQRVAIGRALLAAPRLLLADEPLAALDEARKAEILPYFERLRDEVAIPILFVSHSAAEVARLATTVVALEAGRVTRAGPAAEVLADPAVTPLGARAAGAVLEAVVLRHAEDGLTELGAGGLTLVVPRLDAAPGTAMRLRIAAHDVILSREAPVGLSALNILPGTIQDIRSGDGPGALVSLDTAAGRVLARITRRSAQAMGLEPGQVCHAVVKSVAVAPDDVGGGPGMSGLRGPGSA</sequence>
<dbReference type="RefSeq" id="WP_089842802.1">
    <property type="nucleotide sequence ID" value="NZ_FNEJ01000001.1"/>
</dbReference>
<evidence type="ECO:0000256" key="7">
    <source>
        <dbReference type="ARBA" id="ARBA00022967"/>
    </source>
</evidence>
<keyword evidence="7" id="KW-1278">Translocase</keyword>
<dbReference type="InterPro" id="IPR003593">
    <property type="entry name" value="AAA+_ATPase"/>
</dbReference>
<dbReference type="STRING" id="555512.SAMN04487993_1001349"/>
<dbReference type="Gene3D" id="2.40.50.100">
    <property type="match status" value="1"/>
</dbReference>